<evidence type="ECO:0000259" key="3">
    <source>
        <dbReference type="Pfam" id="PF00048"/>
    </source>
</evidence>
<dbReference type="InterPro" id="IPR036048">
    <property type="entry name" value="Interleukin_8-like_sf"/>
</dbReference>
<dbReference type="Ensembl" id="ENSFHET00000018598.1">
    <property type="protein sequence ID" value="ENSFHEP00000011554.1"/>
    <property type="gene ID" value="ENSFHEG00000012984.1"/>
</dbReference>
<dbReference type="SUPFAM" id="SSF54117">
    <property type="entry name" value="Interleukin 8-like chemokines"/>
    <property type="match status" value="1"/>
</dbReference>
<evidence type="ECO:0000256" key="1">
    <source>
        <dbReference type="ARBA" id="ARBA00022514"/>
    </source>
</evidence>
<dbReference type="GO" id="GO:0005615">
    <property type="term" value="C:extracellular space"/>
    <property type="evidence" value="ECO:0007669"/>
    <property type="project" value="UniProtKB-KW"/>
</dbReference>
<protein>
    <recommendedName>
        <fullName evidence="3">Chemokine interleukin-8-like domain-containing protein</fullName>
    </recommendedName>
</protein>
<dbReference type="GO" id="GO:0008009">
    <property type="term" value="F:chemokine activity"/>
    <property type="evidence" value="ECO:0007669"/>
    <property type="project" value="InterPro"/>
</dbReference>
<organism evidence="4 5">
    <name type="scientific">Fundulus heteroclitus</name>
    <name type="common">Killifish</name>
    <name type="synonym">Mummichog</name>
    <dbReference type="NCBI Taxonomy" id="8078"/>
    <lineage>
        <taxon>Eukaryota</taxon>
        <taxon>Metazoa</taxon>
        <taxon>Chordata</taxon>
        <taxon>Craniata</taxon>
        <taxon>Vertebrata</taxon>
        <taxon>Euteleostomi</taxon>
        <taxon>Actinopterygii</taxon>
        <taxon>Neopterygii</taxon>
        <taxon>Teleostei</taxon>
        <taxon>Neoteleostei</taxon>
        <taxon>Acanthomorphata</taxon>
        <taxon>Ovalentaria</taxon>
        <taxon>Atherinomorphae</taxon>
        <taxon>Cyprinodontiformes</taxon>
        <taxon>Fundulidae</taxon>
        <taxon>Fundulus</taxon>
    </lineage>
</organism>
<feature type="signal peptide" evidence="2">
    <location>
        <begin position="1"/>
        <end position="20"/>
    </location>
</feature>
<evidence type="ECO:0000256" key="2">
    <source>
        <dbReference type="SAM" id="SignalP"/>
    </source>
</evidence>
<dbReference type="STRING" id="8078.ENSFHEP00000011554"/>
<dbReference type="Gene3D" id="2.40.50.40">
    <property type="match status" value="1"/>
</dbReference>
<keyword evidence="5" id="KW-1185">Reference proteome</keyword>
<dbReference type="Proteomes" id="UP000265000">
    <property type="component" value="Unplaced"/>
</dbReference>
<feature type="domain" description="Chemokine interleukin-8-like" evidence="3">
    <location>
        <begin position="31"/>
        <end position="82"/>
    </location>
</feature>
<reference evidence="4" key="2">
    <citation type="submission" date="2025-09" db="UniProtKB">
        <authorList>
            <consortium name="Ensembl"/>
        </authorList>
    </citation>
    <scope>IDENTIFICATION</scope>
</reference>
<dbReference type="InterPro" id="IPR001811">
    <property type="entry name" value="Chemokine_IL8-like_dom"/>
</dbReference>
<keyword evidence="2" id="KW-0732">Signal</keyword>
<dbReference type="AlphaFoldDB" id="A0A3Q2PG36"/>
<accession>A0A3Q2PG36</accession>
<evidence type="ECO:0000313" key="5">
    <source>
        <dbReference type="Proteomes" id="UP000265000"/>
    </source>
</evidence>
<sequence length="116" mass="13123">MLRECALVLLHCLLLPVSSAAHYPTLKNRPCCLSVTKQDMSSKVNVTAIFKQPARFPCVRAMIFNTDDGPICVNPEDTWVKKGKSLIKSLQMKQSVIYKLTDHFSLCCFSCSHRQF</sequence>
<proteinExistence type="predicted"/>
<dbReference type="Pfam" id="PF00048">
    <property type="entry name" value="IL8"/>
    <property type="match status" value="1"/>
</dbReference>
<evidence type="ECO:0000313" key="4">
    <source>
        <dbReference type="Ensembl" id="ENSFHEP00000011554.1"/>
    </source>
</evidence>
<keyword evidence="1" id="KW-0202">Cytokine</keyword>
<dbReference type="GeneTree" id="ENSGT00940000177703"/>
<dbReference type="GO" id="GO:0006955">
    <property type="term" value="P:immune response"/>
    <property type="evidence" value="ECO:0007669"/>
    <property type="project" value="InterPro"/>
</dbReference>
<feature type="chain" id="PRO_5018644320" description="Chemokine interleukin-8-like domain-containing protein" evidence="2">
    <location>
        <begin position="21"/>
        <end position="116"/>
    </location>
</feature>
<reference evidence="4" key="1">
    <citation type="submission" date="2025-08" db="UniProtKB">
        <authorList>
            <consortium name="Ensembl"/>
        </authorList>
    </citation>
    <scope>IDENTIFICATION</scope>
</reference>
<name>A0A3Q2PG36_FUNHE</name>